<gene>
    <name evidence="3" type="ORF">PM001_LOCUS9371</name>
</gene>
<keyword evidence="2" id="KW-0732">Signal</keyword>
<evidence type="ECO:0008006" key="5">
    <source>
        <dbReference type="Google" id="ProtNLM"/>
    </source>
</evidence>
<feature type="chain" id="PRO_5043673733" description="RxLR effector candidate protein" evidence="2">
    <location>
        <begin position="27"/>
        <end position="375"/>
    </location>
</feature>
<sequence length="375" mass="43142">MFSPDKLFFSVAVAILLIGDQGSTKAARTSAALRPSYKAHSAKRTDAPRSLQALSSGHEETRANEERVGAYFEALVKGIASHIDTFIHKKPESVPLTPEQQEAQNMLLPLGGLPQGHDFDSWLVKETKRYLDGHDSLFKIWLRKSLTPEYVEAAFKEAGKADHDSAKFLVGVYKKTFDVYREQGWVLMADEVAARAKLLKLSGMRSHENFDRWLKHVVNEEDINLRGGLFDKWLDKAKHPDRIAGMFKEAGKAHDTGVQDLIKRYRTTFDQHEQADRLVILKQQEVQDELVKLSGKTGHHKFDAWLTKVVSEGLVRQEHWFEKWLIDGKSSEWFARKFEEAGKADHPNAKKFLRLFKEFEERRRRQFYSTDFEAN</sequence>
<proteinExistence type="predicted"/>
<dbReference type="EMBL" id="CAKLBY020000073">
    <property type="protein sequence ID" value="CAK7924221.1"/>
    <property type="molecule type" value="Genomic_DNA"/>
</dbReference>
<evidence type="ECO:0000256" key="2">
    <source>
        <dbReference type="SAM" id="SignalP"/>
    </source>
</evidence>
<dbReference type="AlphaFoldDB" id="A0AAV1TRH6"/>
<evidence type="ECO:0000313" key="3">
    <source>
        <dbReference type="EMBL" id="CAK7924221.1"/>
    </source>
</evidence>
<feature type="signal peptide" evidence="2">
    <location>
        <begin position="1"/>
        <end position="26"/>
    </location>
</feature>
<protein>
    <recommendedName>
        <fullName evidence="5">RxLR effector candidate protein</fullName>
    </recommendedName>
</protein>
<name>A0AAV1TRH6_9STRA</name>
<organism evidence="3 4">
    <name type="scientific">Peronospora matthiolae</name>
    <dbReference type="NCBI Taxonomy" id="2874970"/>
    <lineage>
        <taxon>Eukaryota</taxon>
        <taxon>Sar</taxon>
        <taxon>Stramenopiles</taxon>
        <taxon>Oomycota</taxon>
        <taxon>Peronosporomycetes</taxon>
        <taxon>Peronosporales</taxon>
        <taxon>Peronosporaceae</taxon>
        <taxon>Peronospora</taxon>
    </lineage>
</organism>
<evidence type="ECO:0000313" key="4">
    <source>
        <dbReference type="Proteomes" id="UP001162060"/>
    </source>
</evidence>
<feature type="region of interest" description="Disordered" evidence="1">
    <location>
        <begin position="35"/>
        <end position="62"/>
    </location>
</feature>
<reference evidence="3" key="1">
    <citation type="submission" date="2024-01" db="EMBL/GenBank/DDBJ databases">
        <authorList>
            <person name="Webb A."/>
        </authorList>
    </citation>
    <scope>NUCLEOTIDE SEQUENCE</scope>
    <source>
        <strain evidence="3">Pm1</strain>
    </source>
</reference>
<dbReference type="Proteomes" id="UP001162060">
    <property type="component" value="Unassembled WGS sequence"/>
</dbReference>
<accession>A0AAV1TRH6</accession>
<evidence type="ECO:0000256" key="1">
    <source>
        <dbReference type="SAM" id="MobiDB-lite"/>
    </source>
</evidence>
<comment type="caution">
    <text evidence="3">The sequence shown here is derived from an EMBL/GenBank/DDBJ whole genome shotgun (WGS) entry which is preliminary data.</text>
</comment>